<feature type="compositionally biased region" description="Acidic residues" evidence="15">
    <location>
        <begin position="2567"/>
        <end position="2581"/>
    </location>
</feature>
<evidence type="ECO:0000256" key="2">
    <source>
        <dbReference type="ARBA" id="ARBA00022448"/>
    </source>
</evidence>
<evidence type="ECO:0000256" key="15">
    <source>
        <dbReference type="SAM" id="MobiDB-lite"/>
    </source>
</evidence>
<gene>
    <name evidence="18" type="ORF">ALAG00032_LOCUS1826</name>
</gene>
<feature type="repeat" description="WD" evidence="14">
    <location>
        <begin position="2194"/>
        <end position="2233"/>
    </location>
</feature>
<dbReference type="InterPro" id="IPR001680">
    <property type="entry name" value="WD40_rpt"/>
</dbReference>
<dbReference type="GO" id="GO:0098703">
    <property type="term" value="P:calcium ion import across plasma membrane"/>
    <property type="evidence" value="ECO:0007669"/>
    <property type="project" value="TreeGrafter"/>
</dbReference>
<evidence type="ECO:0000256" key="7">
    <source>
        <dbReference type="ARBA" id="ARBA00022837"/>
    </source>
</evidence>
<dbReference type="Pfam" id="PF00520">
    <property type="entry name" value="Ion_trans"/>
    <property type="match status" value="5"/>
</dbReference>
<keyword evidence="10" id="KW-0406">Ion transport</keyword>
<evidence type="ECO:0000256" key="13">
    <source>
        <dbReference type="ARBA" id="ARBA00023303"/>
    </source>
</evidence>
<accession>A0A7S3JSH5</accession>
<keyword evidence="11 16" id="KW-0472">Membrane</keyword>
<feature type="transmembrane region" description="Helical" evidence="16">
    <location>
        <begin position="712"/>
        <end position="739"/>
    </location>
</feature>
<feature type="transmembrane region" description="Helical" evidence="16">
    <location>
        <begin position="139"/>
        <end position="172"/>
    </location>
</feature>
<keyword evidence="14" id="KW-0853">WD repeat</keyword>
<feature type="transmembrane region" description="Helical" evidence="16">
    <location>
        <begin position="1022"/>
        <end position="1048"/>
    </location>
</feature>
<organism evidence="18">
    <name type="scientific">Aureoumbra lagunensis</name>
    <dbReference type="NCBI Taxonomy" id="44058"/>
    <lineage>
        <taxon>Eukaryota</taxon>
        <taxon>Sar</taxon>
        <taxon>Stramenopiles</taxon>
        <taxon>Ochrophyta</taxon>
        <taxon>Pelagophyceae</taxon>
        <taxon>Pelagomonadales</taxon>
        <taxon>Aureoumbra</taxon>
    </lineage>
</organism>
<feature type="transmembrane region" description="Helical" evidence="16">
    <location>
        <begin position="1337"/>
        <end position="1362"/>
    </location>
</feature>
<reference evidence="18" key="1">
    <citation type="submission" date="2021-01" db="EMBL/GenBank/DDBJ databases">
        <authorList>
            <person name="Corre E."/>
            <person name="Pelletier E."/>
            <person name="Niang G."/>
            <person name="Scheremetjew M."/>
            <person name="Finn R."/>
            <person name="Kale V."/>
            <person name="Holt S."/>
            <person name="Cochrane G."/>
            <person name="Meng A."/>
            <person name="Brown T."/>
            <person name="Cohen L."/>
        </authorList>
    </citation>
    <scope>NUCLEOTIDE SEQUENCE</scope>
    <source>
        <strain evidence="18">CCMP1510</strain>
    </source>
</reference>
<evidence type="ECO:0000256" key="6">
    <source>
        <dbReference type="ARBA" id="ARBA00022692"/>
    </source>
</evidence>
<dbReference type="PANTHER" id="PTHR45628:SF7">
    <property type="entry name" value="VOLTAGE-DEPENDENT CALCIUM CHANNEL TYPE A SUBUNIT ALPHA-1"/>
    <property type="match status" value="1"/>
</dbReference>
<keyword evidence="9 16" id="KW-1133">Transmembrane helix</keyword>
<evidence type="ECO:0000256" key="5">
    <source>
        <dbReference type="ARBA" id="ARBA00022673"/>
    </source>
</evidence>
<sequence>MLRRREKKSRLRRLADSRELDYFVLLAIGFNAVTMAFPPKMVANADSPKDFFCMSDFVLNIIFVSEFLIKFAAYGLAYFYDAWNLLDFAVVVQGVISLLSDCPNESSAISLPLGDISALRLIRILRPLKSLRKFPEMRLLVASLFTSFNLLLAIIVLLIMAIFVFAVFANFYFRDALDFRCLPDPYYDPFSGTFVGNFHFFVNNENITTNDEYWASDTNYAQYENQIQIHQDVAEDQSNFLATNFWKSLSVYRDYSRDNTPMHKQFPYLASFCGGCNTCKKCAQCYSDDPNDNCDQTISGDFFRKYGHPSRIGKYFSQETPLTKVTRTSTVSDSQISISQPEIVNQLVGVPINHDETPTFLQHSDAASLFNVSYIKEWCVDIKKGETEQEIVVSDGSSIREPLTTPGRNFLFGGWQVLVRFTSRLDLRKSVYARQRSIFRVKNCQKNRGKAKKALSKIQQNEPDSNDFARAMNFRNCRKHYAGKTGNRRAGLLGAQVPRKRRHLWYHRFDAIVWSMLTIFEIMNLESWQDAMWGIQHSVGIYTWPFFYAVIVVINICLLNLFPAVMSFNLRKGIREEENRNAMEAKTKFMGADVAHKLTQFEEHMIDILAAEEEEINTVRNYVLSSASGTASSSNKKASTILDHDIPYEDRGIRCVPRGIIFDTLRRIVLPEAGYFNLFIYSCIFLNIAILSQQQLHARQQPHQKIQHAFDVLNIIFTCIFLAEIVIKVVALGIFGYFLDNFNKFDFILGMLGTIDLLATSIELPGRTLALLRIVRVLRVSRVLRLAQVTKIHNAHIHHDGELDIWRLMNIVSLAGPWIFTILALFFLALYTASIVSMLLFANEVYVLNDYSEHWYESGRLNFDTFPMAFLTNFIVISGDHWHAIMYQTMSKVGGTACIYFILLIIIGKYAILSMLTAIIFEEVERDSIMVIKQGVRTTMLAVFKFEHAIMNVYYRFFFHKWYVAINRRKLGGNELIAEKEGGASGITFIAAPKPSKSKWQKFLENPHSYFLFSPDTHFRKVLNILVASPLFSNIIFVTIIISVILLARFYEIRYQNFAQDKPEMTFVEAQNARPDLLAVQRLCIFIFISEFIIVTIAIGLFKYLSDPMNVLDATITLLSFVSLFVPSLSQFTVLRIIRPMKQLVARSVSLTSLLSSLESSFKGVLAVGLIAAFVWLTIAVIGIQLFQGQLHYCSAARYPEGMLLKTYRPDRHIRFQRGSNKFDNWPDPQFEYYSKLFNEIRTFPQNRSDDNARGCKLKYPTEYEQYNRNDAIIFDIGTFRIKNSDYNFDNLYQALKSAFLTFSFDNWHKLVLATINAKTTGPFLNHQAEANTIVPMFFFFLSGWSSFLIQCLFVGVLYGAFTYRLLVRPGAARNIQNEEDREKEQNNNNSNHRRSISKSKSRMSSRLLLQGTTPPPAALQPKRLASLRDVQWRVYESKLSCIQPLKDPPPISKENMFMKYCNIDPGIIYRHPRYKNVYGFLIFADTILWWIYVGSQITLAPHEQHNEELHDADISSTLRIIRTMDHIFCLILLAEAIIKFATFGSQVNVFTERVRSILLIPVLLYLIFDLTGAWQILKHLDIERNCNDQTGHTCKGAAFQRAIYALRTSQIFLVIPTFVELRTLVYALSSALAITIPMLILMIVATFAFAVIGMIIMGDEGIDKHDDSGNLRIFGNYWPLTRVRFRTIQKAMGTLFISATANSWIEIRDIFENEVSSSERAYLIIFFIIYVLLVRYLFLNVCTMIFIYKFESTSPYQPWIAMDQVNEFLDAWQTFDLRGDGYMKTKYLSRMLRLLSPPLGMAHDVPQVLADRHAKRILNAIPLLLPSEIESGIPDRESRWYHLQLLSEPHNRKGIQREKSLIPSVLPFHQIIKAVHEVVIFSEKQGLPDDDEFTRRREFAQTKLDVLRLAVFRFILMNTSRQSTHETASHATSLPKKNGSIPSVSGGGTRSEQALNDMSLMQRLTPNVFRYRLRQALTLETHRWQKQIELSKFDEESYHECELLLNIVREECRSARWQLEILDKLAAKGILNLLQERRPKLHRHIAFLHILLRKIQAERRLHIQRSWQPSSIMHQGTLPVAPRINAQTKIQKRALTNIVASSSGDILISAHGGTTITVWKRRRNKKKNKQIKTNDPWKISPYYKIQIENESNAPVLALAMTKDGRRFYVSIGSTIKCFIRSKKGKVFVCESIMLGHTGNINKLQVYKSHLFSISDDGTIKIWQLRSSEPLQSAQISYTNACHTFTLFNTTPAGEKEDIYSSCCIAGDESGRIHILPFQLRAQWLQGTVWSPTKSEYIFNGGEAVTAAKYEYHRLFIGSATGCIEVFRTIRGDQDKYTLEYIAEALKRRGVKIANINKLGVQAAELIDKQTAMRLSEVVRIEHMYSLSCHSAAISDFCIAGGIFFSAARDMALIGWHKPNNVEQGSGLGKNKNKGQAYTVARIYHKTPITAMTVAGNSLVTGDEDGYIILQTAQKYREIIEHGLPRKLSSAQLELEVIEKPRFFSTNELSTMKPRHFLAQILAHYYPRHSLYKKLGPNADDDEFSESEEESDDDLNAPLISTKTLPDAEEDDEDDDDDDEGGPYLDDPIPLTDFNADEDVLYEDDEDTSDQEDEDEDDFDDEEDDYIEDEPYDPKDDLLEDDEAVALYGHEEVKEESSFS</sequence>
<evidence type="ECO:0000256" key="12">
    <source>
        <dbReference type="ARBA" id="ARBA00023180"/>
    </source>
</evidence>
<comment type="subcellular location">
    <subcellularLocation>
        <location evidence="1">Membrane</location>
        <topology evidence="1">Multi-pass membrane protein</topology>
    </subcellularLocation>
</comment>
<keyword evidence="6 16" id="KW-0812">Transmembrane</keyword>
<feature type="region of interest" description="Disordered" evidence="15">
    <location>
        <begin position="2537"/>
        <end position="2639"/>
    </location>
</feature>
<dbReference type="InterPro" id="IPR036322">
    <property type="entry name" value="WD40_repeat_dom_sf"/>
</dbReference>
<dbReference type="InterPro" id="IPR005821">
    <property type="entry name" value="Ion_trans_dom"/>
</dbReference>
<keyword evidence="8" id="KW-0851">Voltage-gated channel</keyword>
<evidence type="ECO:0000256" key="9">
    <source>
        <dbReference type="ARBA" id="ARBA00022989"/>
    </source>
</evidence>
<dbReference type="GO" id="GO:0008331">
    <property type="term" value="F:high voltage-gated calcium channel activity"/>
    <property type="evidence" value="ECO:0007669"/>
    <property type="project" value="TreeGrafter"/>
</dbReference>
<evidence type="ECO:0000256" key="8">
    <source>
        <dbReference type="ARBA" id="ARBA00022882"/>
    </source>
</evidence>
<keyword evidence="5" id="KW-0107">Calcium channel</keyword>
<feature type="transmembrane region" description="Helical" evidence="16">
    <location>
        <begin position="1558"/>
        <end position="1578"/>
    </location>
</feature>
<evidence type="ECO:0000256" key="3">
    <source>
        <dbReference type="ARBA" id="ARBA00022553"/>
    </source>
</evidence>
<evidence type="ECO:0000313" key="18">
    <source>
        <dbReference type="EMBL" id="CAE0361094.1"/>
    </source>
</evidence>
<keyword evidence="4" id="KW-0109">Calcium transport</keyword>
<dbReference type="PANTHER" id="PTHR45628">
    <property type="entry name" value="VOLTAGE-DEPENDENT CALCIUM CHANNEL TYPE A SUBUNIT ALPHA-1"/>
    <property type="match status" value="1"/>
</dbReference>
<feature type="transmembrane region" description="Helical" evidence="16">
    <location>
        <begin position="818"/>
        <end position="842"/>
    </location>
</feature>
<dbReference type="InterPro" id="IPR027359">
    <property type="entry name" value="Volt_channel_dom_sf"/>
</dbReference>
<evidence type="ECO:0000256" key="16">
    <source>
        <dbReference type="SAM" id="Phobius"/>
    </source>
</evidence>
<dbReference type="Gene3D" id="2.130.10.10">
    <property type="entry name" value="YVTN repeat-like/Quinoprotein amine dehydrogenase"/>
    <property type="match status" value="1"/>
</dbReference>
<feature type="region of interest" description="Disordered" evidence="15">
    <location>
        <begin position="1378"/>
        <end position="1403"/>
    </location>
</feature>
<dbReference type="EMBL" id="HBIJ01002659">
    <property type="protein sequence ID" value="CAE0361094.1"/>
    <property type="molecule type" value="Transcribed_RNA"/>
</dbReference>
<dbReference type="InterPro" id="IPR015943">
    <property type="entry name" value="WD40/YVTN_repeat-like_dom_sf"/>
</dbReference>
<evidence type="ECO:0000256" key="14">
    <source>
        <dbReference type="PROSITE-ProRule" id="PRU00221"/>
    </source>
</evidence>
<evidence type="ECO:0000256" key="4">
    <source>
        <dbReference type="ARBA" id="ARBA00022568"/>
    </source>
</evidence>
<dbReference type="SUPFAM" id="SSF50978">
    <property type="entry name" value="WD40 repeat-like"/>
    <property type="match status" value="1"/>
</dbReference>
<dbReference type="PROSITE" id="PS50082">
    <property type="entry name" value="WD_REPEATS_2"/>
    <property type="match status" value="1"/>
</dbReference>
<dbReference type="InterPro" id="IPR050599">
    <property type="entry name" value="VDCC_alpha-1_subunit"/>
</dbReference>
<dbReference type="PROSITE" id="PS50222">
    <property type="entry name" value="EF_HAND_2"/>
    <property type="match status" value="1"/>
</dbReference>
<dbReference type="Gene3D" id="1.20.120.350">
    <property type="entry name" value="Voltage-gated potassium channels. Chain C"/>
    <property type="match status" value="3"/>
</dbReference>
<feature type="transmembrane region" description="Helical" evidence="16">
    <location>
        <begin position="546"/>
        <end position="566"/>
    </location>
</feature>
<evidence type="ECO:0000256" key="11">
    <source>
        <dbReference type="ARBA" id="ARBA00023136"/>
    </source>
</evidence>
<evidence type="ECO:0000259" key="17">
    <source>
        <dbReference type="PROSITE" id="PS50222"/>
    </source>
</evidence>
<keyword evidence="2" id="KW-0813">Transport</keyword>
<dbReference type="Gene3D" id="1.10.287.70">
    <property type="match status" value="4"/>
</dbReference>
<feature type="transmembrane region" description="Helical" evidence="16">
    <location>
        <begin position="1528"/>
        <end position="1546"/>
    </location>
</feature>
<feature type="region of interest" description="Disordered" evidence="15">
    <location>
        <begin position="1926"/>
        <end position="1951"/>
    </location>
</feature>
<dbReference type="GO" id="GO:0005891">
    <property type="term" value="C:voltage-gated calcium channel complex"/>
    <property type="evidence" value="ECO:0007669"/>
    <property type="project" value="TreeGrafter"/>
</dbReference>
<feature type="transmembrane region" description="Helical" evidence="16">
    <location>
        <begin position="673"/>
        <end position="691"/>
    </location>
</feature>
<dbReference type="GO" id="GO:0005509">
    <property type="term" value="F:calcium ion binding"/>
    <property type="evidence" value="ECO:0007669"/>
    <property type="project" value="InterPro"/>
</dbReference>
<protein>
    <recommendedName>
        <fullName evidence="17">EF-hand domain-containing protein</fullName>
    </recommendedName>
</protein>
<feature type="transmembrane region" description="Helical" evidence="16">
    <location>
        <begin position="1722"/>
        <end position="1749"/>
    </location>
</feature>
<feature type="compositionally biased region" description="Acidic residues" evidence="15">
    <location>
        <begin position="2595"/>
        <end position="2631"/>
    </location>
</feature>
<dbReference type="PROSITE" id="PS50294">
    <property type="entry name" value="WD_REPEATS_REGION"/>
    <property type="match status" value="1"/>
</dbReference>
<keyword evidence="7" id="KW-0106">Calcium</keyword>
<feature type="transmembrane region" description="Helical" evidence="16">
    <location>
        <begin position="20"/>
        <end position="37"/>
    </location>
</feature>
<evidence type="ECO:0000256" key="10">
    <source>
        <dbReference type="ARBA" id="ARBA00023065"/>
    </source>
</evidence>
<feature type="transmembrane region" description="Helical" evidence="16">
    <location>
        <begin position="57"/>
        <end position="80"/>
    </location>
</feature>
<feature type="compositionally biased region" description="Acidic residues" evidence="15">
    <location>
        <begin position="2539"/>
        <end position="2555"/>
    </location>
</feature>
<dbReference type="Gene3D" id="1.10.238.10">
    <property type="entry name" value="EF-hand"/>
    <property type="match status" value="1"/>
</dbReference>
<dbReference type="SMART" id="SM00320">
    <property type="entry name" value="WD40"/>
    <property type="match status" value="5"/>
</dbReference>
<proteinExistence type="predicted"/>
<feature type="compositionally biased region" description="Basic residues" evidence="15">
    <location>
        <begin position="1392"/>
        <end position="1403"/>
    </location>
</feature>
<feature type="domain" description="EF-hand" evidence="17">
    <location>
        <begin position="1764"/>
        <end position="1799"/>
    </location>
</feature>
<keyword evidence="13" id="KW-0407">Ion channel</keyword>
<feature type="transmembrane region" description="Helical" evidence="16">
    <location>
        <begin position="1083"/>
        <end position="1102"/>
    </location>
</feature>
<feature type="transmembrane region" description="Helical" evidence="16">
    <location>
        <begin position="1632"/>
        <end position="1657"/>
    </location>
</feature>
<dbReference type="SUPFAM" id="SSF81324">
    <property type="entry name" value="Voltage-gated potassium channels"/>
    <property type="match status" value="3"/>
</dbReference>
<feature type="transmembrane region" description="Helical" evidence="16">
    <location>
        <begin position="865"/>
        <end position="885"/>
    </location>
</feature>
<feature type="transmembrane region" description="Helical" evidence="16">
    <location>
        <begin position="1114"/>
        <end position="1138"/>
    </location>
</feature>
<keyword evidence="3" id="KW-0597">Phosphoprotein</keyword>
<keyword evidence="12" id="KW-0325">Glycoprotein</keyword>
<feature type="transmembrane region" description="Helical" evidence="16">
    <location>
        <begin position="897"/>
        <end position="921"/>
    </location>
</feature>
<feature type="transmembrane region" description="Helical" evidence="16">
    <location>
        <begin position="1165"/>
        <end position="1187"/>
    </location>
</feature>
<dbReference type="InterPro" id="IPR002048">
    <property type="entry name" value="EF_hand_dom"/>
</dbReference>
<name>A0A7S3JSH5_9STRA</name>
<evidence type="ECO:0000256" key="1">
    <source>
        <dbReference type="ARBA" id="ARBA00004141"/>
    </source>
</evidence>